<dbReference type="NCBIfam" id="TIGR00492">
    <property type="entry name" value="alr"/>
    <property type="match status" value="1"/>
</dbReference>
<dbReference type="SMART" id="SM01005">
    <property type="entry name" value="Ala_racemase_C"/>
    <property type="match status" value="1"/>
</dbReference>
<evidence type="ECO:0000313" key="11">
    <source>
        <dbReference type="EMBL" id="MBA1157233.1"/>
    </source>
</evidence>
<feature type="active site" description="Proton acceptor; specific for D-alanine" evidence="7">
    <location>
        <position position="51"/>
    </location>
</feature>
<dbReference type="InterPro" id="IPR009006">
    <property type="entry name" value="Ala_racemase/Decarboxylase_C"/>
</dbReference>
<feature type="binding site" evidence="7 9">
    <location>
        <position position="327"/>
    </location>
    <ligand>
        <name>substrate</name>
    </ligand>
</feature>
<reference evidence="11 12" key="1">
    <citation type="submission" date="2020-07" db="EMBL/GenBank/DDBJ databases">
        <title>Draft genome and description of Microvirga mediterraneensis Marseille-Q2068 sp. nov.</title>
        <authorList>
            <person name="Boxberger M."/>
        </authorList>
    </citation>
    <scope>NUCLEOTIDE SEQUENCE [LARGE SCALE GENOMIC DNA]</scope>
    <source>
        <strain evidence="11 12">Marseille-Q2068</strain>
    </source>
</reference>
<evidence type="ECO:0000256" key="7">
    <source>
        <dbReference type="HAMAP-Rule" id="MF_01201"/>
    </source>
</evidence>
<organism evidence="11 12">
    <name type="scientific">Microvirga mediterraneensis</name>
    <dbReference type="NCBI Taxonomy" id="2754695"/>
    <lineage>
        <taxon>Bacteria</taxon>
        <taxon>Pseudomonadati</taxon>
        <taxon>Pseudomonadota</taxon>
        <taxon>Alphaproteobacteria</taxon>
        <taxon>Hyphomicrobiales</taxon>
        <taxon>Methylobacteriaceae</taxon>
        <taxon>Microvirga</taxon>
    </lineage>
</organism>
<dbReference type="EC" id="5.1.1.1" evidence="4 7"/>
<dbReference type="UniPathway" id="UPA00042">
    <property type="reaction ID" value="UER00497"/>
</dbReference>
<dbReference type="GO" id="GO:0030170">
    <property type="term" value="F:pyridoxal phosphate binding"/>
    <property type="evidence" value="ECO:0007669"/>
    <property type="project" value="UniProtKB-UniRule"/>
</dbReference>
<dbReference type="CDD" id="cd00430">
    <property type="entry name" value="PLPDE_III_AR"/>
    <property type="match status" value="1"/>
</dbReference>
<evidence type="ECO:0000313" key="12">
    <source>
        <dbReference type="Proteomes" id="UP000572984"/>
    </source>
</evidence>
<dbReference type="PRINTS" id="PR00992">
    <property type="entry name" value="ALARACEMASE"/>
</dbReference>
<comment type="caution">
    <text evidence="11">The sequence shown here is derived from an EMBL/GenBank/DDBJ whole genome shotgun (WGS) entry which is preliminary data.</text>
</comment>
<dbReference type="PANTHER" id="PTHR30511:SF0">
    <property type="entry name" value="ALANINE RACEMASE, CATABOLIC-RELATED"/>
    <property type="match status" value="1"/>
</dbReference>
<name>A0A838BQL8_9HYPH</name>
<dbReference type="HAMAP" id="MF_01201">
    <property type="entry name" value="Ala_racemase"/>
    <property type="match status" value="1"/>
</dbReference>
<sequence>MTQLTSQHDAAGAVPENAAGGILHIDLDALASNWRTLRDNAGGAETAAVVKANAYGIGIEQAVPALGRAGCRTFFVAHLSEAIRARAVAPDATIYVLNGLFAGTGPTYAAHNLRPVLGSFEEIEEWAGFCRAENRKRPAAIHVDTGMNRLGLTVPQGLALRDRPEREDFETALLMSHFVSAEESDNPLNRQQIEAFEALRSSLPGIPASLPNSSGIFLNGKPPYDLVRPGYALYGGNPTPDRANPMKPVVGLEARIVQLRWVEADHTVGYNGRWLAVEKRRIATLSVGYADGYPRSSSARGRSGEDLLAGMTLVAGHPCPFAGNVSMDLITIDVTAVPENRIKRGDTVTLIGGDLTIDEVGRRAGTIGYEILTNLGARYARAYRGVQG</sequence>
<dbReference type="Pfam" id="PF00842">
    <property type="entry name" value="Ala_racemase_C"/>
    <property type="match status" value="1"/>
</dbReference>
<dbReference type="GO" id="GO:0005829">
    <property type="term" value="C:cytosol"/>
    <property type="evidence" value="ECO:0007669"/>
    <property type="project" value="TreeGrafter"/>
</dbReference>
<dbReference type="InterPro" id="IPR011079">
    <property type="entry name" value="Ala_racemase_C"/>
</dbReference>
<dbReference type="InterPro" id="IPR029066">
    <property type="entry name" value="PLP-binding_barrel"/>
</dbReference>
<comment type="similarity">
    <text evidence="3 7">Belongs to the alanine racemase family.</text>
</comment>
<evidence type="ECO:0000256" key="8">
    <source>
        <dbReference type="PIRSR" id="PIRSR600821-50"/>
    </source>
</evidence>
<dbReference type="GO" id="GO:0008784">
    <property type="term" value="F:alanine racemase activity"/>
    <property type="evidence" value="ECO:0007669"/>
    <property type="project" value="UniProtKB-UniRule"/>
</dbReference>
<proteinExistence type="inferred from homology"/>
<dbReference type="Gene3D" id="3.20.20.10">
    <property type="entry name" value="Alanine racemase"/>
    <property type="match status" value="1"/>
</dbReference>
<keyword evidence="6 7" id="KW-0413">Isomerase</keyword>
<accession>A0A838BQL8</accession>
<protein>
    <recommendedName>
        <fullName evidence="4 7">Alanine racemase</fullName>
        <ecNumber evidence="4 7">5.1.1.1</ecNumber>
    </recommendedName>
</protein>
<dbReference type="PROSITE" id="PS00395">
    <property type="entry name" value="ALANINE_RACEMASE"/>
    <property type="match status" value="1"/>
</dbReference>
<comment type="cofactor">
    <cofactor evidence="2 7 8">
        <name>pyridoxal 5'-phosphate</name>
        <dbReference type="ChEBI" id="CHEBI:597326"/>
    </cofactor>
</comment>
<dbReference type="PANTHER" id="PTHR30511">
    <property type="entry name" value="ALANINE RACEMASE"/>
    <property type="match status" value="1"/>
</dbReference>
<feature type="domain" description="Alanine racemase C-terminal" evidence="10">
    <location>
        <begin position="249"/>
        <end position="384"/>
    </location>
</feature>
<dbReference type="InterPro" id="IPR000821">
    <property type="entry name" value="Ala_racemase"/>
</dbReference>
<dbReference type="GO" id="GO:0030632">
    <property type="term" value="P:D-alanine biosynthetic process"/>
    <property type="evidence" value="ECO:0007669"/>
    <property type="project" value="UniProtKB-UniRule"/>
</dbReference>
<evidence type="ECO:0000256" key="4">
    <source>
        <dbReference type="ARBA" id="ARBA00013089"/>
    </source>
</evidence>
<keyword evidence="5 7" id="KW-0663">Pyridoxal phosphate</keyword>
<dbReference type="RefSeq" id="WP_181052728.1">
    <property type="nucleotide sequence ID" value="NZ_JACDXJ010000001.1"/>
</dbReference>
<dbReference type="EMBL" id="JACDXJ010000001">
    <property type="protein sequence ID" value="MBA1157233.1"/>
    <property type="molecule type" value="Genomic_DNA"/>
</dbReference>
<feature type="active site" description="Proton acceptor; specific for L-alanine" evidence="7">
    <location>
        <position position="270"/>
    </location>
</feature>
<evidence type="ECO:0000259" key="10">
    <source>
        <dbReference type="SMART" id="SM01005"/>
    </source>
</evidence>
<dbReference type="SUPFAM" id="SSF50621">
    <property type="entry name" value="Alanine racemase C-terminal domain-like"/>
    <property type="match status" value="1"/>
</dbReference>
<feature type="modified residue" description="N6-(pyridoxal phosphate)lysine" evidence="7 8">
    <location>
        <position position="51"/>
    </location>
</feature>
<evidence type="ECO:0000256" key="2">
    <source>
        <dbReference type="ARBA" id="ARBA00001933"/>
    </source>
</evidence>
<dbReference type="InterPro" id="IPR001608">
    <property type="entry name" value="Ala_racemase_N"/>
</dbReference>
<dbReference type="Proteomes" id="UP000572984">
    <property type="component" value="Unassembled WGS sequence"/>
</dbReference>
<dbReference type="Gene3D" id="2.40.37.10">
    <property type="entry name" value="Lyase, Ornithine Decarboxylase, Chain A, domain 1"/>
    <property type="match status" value="1"/>
</dbReference>
<evidence type="ECO:0000256" key="9">
    <source>
        <dbReference type="PIRSR" id="PIRSR600821-52"/>
    </source>
</evidence>
<dbReference type="AlphaFoldDB" id="A0A838BQL8"/>
<comment type="function">
    <text evidence="7">Catalyzes the interconversion of L-alanine and D-alanine. May also act on other amino acids.</text>
</comment>
<feature type="binding site" evidence="7 9">
    <location>
        <position position="149"/>
    </location>
    <ligand>
        <name>substrate</name>
    </ligand>
</feature>
<comment type="pathway">
    <text evidence="7">Amino-acid biosynthesis; D-alanine biosynthesis; D-alanine from L-alanine: step 1/1.</text>
</comment>
<evidence type="ECO:0000256" key="6">
    <source>
        <dbReference type="ARBA" id="ARBA00023235"/>
    </source>
</evidence>
<comment type="catalytic activity">
    <reaction evidence="1 7">
        <text>L-alanine = D-alanine</text>
        <dbReference type="Rhea" id="RHEA:20249"/>
        <dbReference type="ChEBI" id="CHEBI:57416"/>
        <dbReference type="ChEBI" id="CHEBI:57972"/>
        <dbReference type="EC" id="5.1.1.1"/>
    </reaction>
</comment>
<dbReference type="SUPFAM" id="SSF51419">
    <property type="entry name" value="PLP-binding barrel"/>
    <property type="match status" value="1"/>
</dbReference>
<dbReference type="InterPro" id="IPR020622">
    <property type="entry name" value="Ala_racemase_pyridoxalP-BS"/>
</dbReference>
<evidence type="ECO:0000256" key="3">
    <source>
        <dbReference type="ARBA" id="ARBA00007880"/>
    </source>
</evidence>
<gene>
    <name evidence="11" type="primary">alr</name>
    <name evidence="11" type="ORF">H0S73_13955</name>
</gene>
<dbReference type="Pfam" id="PF01168">
    <property type="entry name" value="Ala_racemase_N"/>
    <property type="match status" value="1"/>
</dbReference>
<evidence type="ECO:0000256" key="1">
    <source>
        <dbReference type="ARBA" id="ARBA00000316"/>
    </source>
</evidence>
<keyword evidence="12" id="KW-1185">Reference proteome</keyword>
<evidence type="ECO:0000256" key="5">
    <source>
        <dbReference type="ARBA" id="ARBA00022898"/>
    </source>
</evidence>